<keyword evidence="8" id="KW-1185">Reference proteome</keyword>
<dbReference type="InterPro" id="IPR004907">
    <property type="entry name" value="ATPase_V1-cplx_csu"/>
</dbReference>
<gene>
    <name evidence="7" type="primary">ATP6V1C2</name>
</gene>
<dbReference type="SUPFAM" id="SSF118203">
    <property type="entry name" value="Vacuolar ATP synthase subunit C"/>
    <property type="match status" value="1"/>
</dbReference>
<dbReference type="PANTHER" id="PTHR10137:SF4">
    <property type="entry name" value="V-TYPE PROTON ATPASE SUBUNIT C 2"/>
    <property type="match status" value="1"/>
</dbReference>
<dbReference type="Gene3D" id="3.30.70.1180">
    <property type="entry name" value="Vacuolar atp synthase subunit c, domain 1"/>
    <property type="match status" value="1"/>
</dbReference>
<dbReference type="STRING" id="8010.ENSELUP00000014881"/>
<dbReference type="Gene3D" id="1.20.1460.10">
    <property type="entry name" value="subunit c (vma5p) of the yeast v-atpase, domain 2"/>
    <property type="match status" value="1"/>
</dbReference>
<reference evidence="8" key="1">
    <citation type="journal article" date="2014" name="PLoS ONE">
        <title>The genome and linkage map of the northern pike (Esox lucius): conserved synteny revealed between the salmonid sister group and the Neoteleostei.</title>
        <authorList>
            <person name="Rondeau E.B."/>
            <person name="Minkley D.R."/>
            <person name="Leong J.S."/>
            <person name="Messmer A.M."/>
            <person name="Jantzen J.R."/>
            <person name="von Schalburg K.R."/>
            <person name="Lemon C."/>
            <person name="Bird N.H."/>
            <person name="Koop B.F."/>
        </authorList>
    </citation>
    <scope>NUCLEOTIDE SEQUENCE</scope>
</reference>
<dbReference type="GO" id="GO:0000221">
    <property type="term" value="C:vacuolar proton-transporting V-type ATPase, V1 domain"/>
    <property type="evidence" value="ECO:0007669"/>
    <property type="project" value="TreeGrafter"/>
</dbReference>
<dbReference type="CDD" id="cd14785">
    <property type="entry name" value="V-ATPase_C"/>
    <property type="match status" value="1"/>
</dbReference>
<dbReference type="GO" id="GO:0005765">
    <property type="term" value="C:lysosomal membrane"/>
    <property type="evidence" value="ECO:0007669"/>
    <property type="project" value="TreeGrafter"/>
</dbReference>
<sequence>MTDFWLISVPQDRASSLSLEKLKHTVSKTNLASSFKFSIPELKVSICSVCVCLSMSLFFLVLWSSMVLCHHDICCLHILTVDLVSYVTKFQWDRAKYSTALPLKNLADIIAKQVSQVETEMRSRSAAYNHIKSSLKGFEVKTEGCLQTRMLTDIVKREDLVDSEYLTTLLVVVSKASYAQWENTYESLSEFVVPRSSRKVFEEKEGAIFTVTLFKKAVSDFTANAKKNSFDQNECQKQEMRRLSVDKKEQYGTFVRWLKVNFREVFVAWIHLKVLGVFVESVLRYGLPVSFQTLLLQPDKKHGKKLREQLSSLFGHLDPTAPAIPSKMPDVDLDMPGVSTVAPQDYYSYICFQISVKLFDPN</sequence>
<accession>A0A3P8YFJ8</accession>
<keyword evidence="4 6" id="KW-0406">Ion transport</keyword>
<reference evidence="7" key="4">
    <citation type="submission" date="2025-09" db="UniProtKB">
        <authorList>
            <consortium name="Ensembl"/>
        </authorList>
    </citation>
    <scope>IDENTIFICATION</scope>
</reference>
<dbReference type="Pfam" id="PF03223">
    <property type="entry name" value="V-ATPase_C"/>
    <property type="match status" value="2"/>
</dbReference>
<evidence type="ECO:0000256" key="6">
    <source>
        <dbReference type="RuleBase" id="RU364010"/>
    </source>
</evidence>
<comment type="similarity">
    <text evidence="1 6">Belongs to the V-ATPase C subunit family.</text>
</comment>
<evidence type="ECO:0000256" key="2">
    <source>
        <dbReference type="ARBA" id="ARBA00022448"/>
    </source>
</evidence>
<evidence type="ECO:0000313" key="7">
    <source>
        <dbReference type="Ensembl" id="ENSELUP00000014881.1"/>
    </source>
</evidence>
<dbReference type="Proteomes" id="UP000265140">
    <property type="component" value="Chromosome 15"/>
</dbReference>
<name>A0A3P8YFJ8_ESOLU</name>
<comment type="subunit">
    <text evidence="6">V-ATPase is a heteromultimeric enzyme made up of two complexes: the ATP-hydrolytic V1 complex and the proton translocation V0 complex. The V1 complex consists of three catalytic AB heterodimers that form a heterohexamer, three peripheral stalks each consisting of EG heterodimers, one central rotor including subunits D and F, and the regulatory subunits C and H. The proton translocation complex V0 consists of the proton transport subunit a, a ring of proteolipid subunits c9c'', rotary subunit d, subunits e and f, and two accessory subunits.</text>
</comment>
<organism evidence="7 8">
    <name type="scientific">Esox lucius</name>
    <name type="common">Northern pike</name>
    <dbReference type="NCBI Taxonomy" id="8010"/>
    <lineage>
        <taxon>Eukaryota</taxon>
        <taxon>Metazoa</taxon>
        <taxon>Chordata</taxon>
        <taxon>Craniata</taxon>
        <taxon>Vertebrata</taxon>
        <taxon>Euteleostomi</taxon>
        <taxon>Actinopterygii</taxon>
        <taxon>Neopterygii</taxon>
        <taxon>Teleostei</taxon>
        <taxon>Protacanthopterygii</taxon>
        <taxon>Esociformes</taxon>
        <taxon>Esocidae</taxon>
        <taxon>Esox</taxon>
    </lineage>
</organism>
<keyword evidence="3 6" id="KW-0375">Hydrogen ion transport</keyword>
<dbReference type="InterPro" id="IPR036132">
    <property type="entry name" value="Vac_ATP_synth_c_sf"/>
</dbReference>
<evidence type="ECO:0000256" key="3">
    <source>
        <dbReference type="ARBA" id="ARBA00022781"/>
    </source>
</evidence>
<dbReference type="OMA" id="YICYSIN"/>
<protein>
    <recommendedName>
        <fullName evidence="6">V-type proton ATPase subunit C</fullName>
    </recommendedName>
</protein>
<evidence type="ECO:0000256" key="5">
    <source>
        <dbReference type="ARBA" id="ARBA00046006"/>
    </source>
</evidence>
<dbReference type="Gene3D" id="3.30.70.100">
    <property type="match status" value="1"/>
</dbReference>
<dbReference type="PANTHER" id="PTHR10137">
    <property type="entry name" value="V-TYPE PROTON ATPASE SUBUNIT C"/>
    <property type="match status" value="1"/>
</dbReference>
<dbReference type="GO" id="GO:0046961">
    <property type="term" value="F:proton-transporting ATPase activity, rotational mechanism"/>
    <property type="evidence" value="ECO:0007669"/>
    <property type="project" value="InterPro"/>
</dbReference>
<evidence type="ECO:0000256" key="4">
    <source>
        <dbReference type="ARBA" id="ARBA00023065"/>
    </source>
</evidence>
<comment type="function">
    <text evidence="5 6">Subunit of the V1 complex of vacuolar(H+)-ATPase (V-ATPase), a multisubunit enzyme composed of a peripheral complex (V1) that hydrolyzes ATP and a membrane integral complex (V0) that translocates protons. V-ATPase is responsible for acidifying and maintaining the pH of intracellular compartments and in some cell types, is targeted to the plasma membrane, where it is responsible for acidifying the extracellular environment. Subunit C is necessary for the assembly of the catalytic sector of the enzyme and is likely to have a specific function in its catalytic activity.</text>
</comment>
<dbReference type="AlphaFoldDB" id="A0A3P8YFJ8"/>
<dbReference type="GeneTree" id="ENSGT00390000004263"/>
<proteinExistence type="inferred from homology"/>
<evidence type="ECO:0000313" key="8">
    <source>
        <dbReference type="Proteomes" id="UP000265140"/>
    </source>
</evidence>
<dbReference type="Bgee" id="ENSELUG00000015020">
    <property type="expression patterns" value="Expressed in stomach"/>
</dbReference>
<reference evidence="7" key="2">
    <citation type="submission" date="2020-02" db="EMBL/GenBank/DDBJ databases">
        <title>Esox lucius (northern pike) genome, fEsoLuc1, primary haplotype.</title>
        <authorList>
            <person name="Myers G."/>
            <person name="Karagic N."/>
            <person name="Meyer A."/>
            <person name="Pippel M."/>
            <person name="Reichard M."/>
            <person name="Winkler S."/>
            <person name="Tracey A."/>
            <person name="Sims Y."/>
            <person name="Howe K."/>
            <person name="Rhie A."/>
            <person name="Formenti G."/>
            <person name="Durbin R."/>
            <person name="Fedrigo O."/>
            <person name="Jarvis E.D."/>
        </authorList>
    </citation>
    <scope>NUCLEOTIDE SEQUENCE [LARGE SCALE GENOMIC DNA]</scope>
</reference>
<reference evidence="7" key="3">
    <citation type="submission" date="2025-08" db="UniProtKB">
        <authorList>
            <consortium name="Ensembl"/>
        </authorList>
    </citation>
    <scope>IDENTIFICATION</scope>
</reference>
<dbReference type="FunFam" id="3.30.70.100:FF:000002">
    <property type="entry name" value="V-type proton ATPase subunit C"/>
    <property type="match status" value="1"/>
</dbReference>
<dbReference type="InParanoid" id="A0A3P8YFJ8"/>
<evidence type="ECO:0000256" key="1">
    <source>
        <dbReference type="ARBA" id="ARBA00006138"/>
    </source>
</evidence>
<dbReference type="Ensembl" id="ENSELUT00000023836.3">
    <property type="protein sequence ID" value="ENSELUP00000014881.1"/>
    <property type="gene ID" value="ENSELUG00000015020.3"/>
</dbReference>
<keyword evidence="2 6" id="KW-0813">Transport</keyword>